<dbReference type="EMBL" id="JAAEHK010000005">
    <property type="protein sequence ID" value="NDL69899.1"/>
    <property type="molecule type" value="Genomic_DNA"/>
</dbReference>
<dbReference type="PANTHER" id="PTHR28008">
    <property type="entry name" value="DOMAIN PROTEIN, PUTATIVE (AFU_ORTHOLOGUE AFUA_3G10980)-RELATED"/>
    <property type="match status" value="1"/>
</dbReference>
<evidence type="ECO:0000259" key="2">
    <source>
        <dbReference type="Pfam" id="PF04892"/>
    </source>
</evidence>
<feature type="transmembrane region" description="Helical" evidence="1">
    <location>
        <begin position="73"/>
        <end position="94"/>
    </location>
</feature>
<gene>
    <name evidence="3" type="ORF">GPL32_05170</name>
</gene>
<dbReference type="OrthoDB" id="532191at2"/>
<organism evidence="3 4">
    <name type="scientific">Vreelandella alkaliphila</name>
    <dbReference type="NCBI Taxonomy" id="272774"/>
    <lineage>
        <taxon>Bacteria</taxon>
        <taxon>Pseudomonadati</taxon>
        <taxon>Pseudomonadota</taxon>
        <taxon>Gammaproteobacteria</taxon>
        <taxon>Oceanospirillales</taxon>
        <taxon>Halomonadaceae</taxon>
        <taxon>Vreelandella</taxon>
    </lineage>
</organism>
<feature type="domain" description="VanZ-like" evidence="2">
    <location>
        <begin position="33"/>
        <end position="120"/>
    </location>
</feature>
<comment type="caution">
    <text evidence="3">The sequence shown here is derived from an EMBL/GenBank/DDBJ whole genome shotgun (WGS) entry which is preliminary data.</text>
</comment>
<dbReference type="Pfam" id="PF04892">
    <property type="entry name" value="VanZ"/>
    <property type="match status" value="1"/>
</dbReference>
<dbReference type="AlphaFoldDB" id="A0A7C9K5N1"/>
<dbReference type="InterPro" id="IPR006976">
    <property type="entry name" value="VanZ-like"/>
</dbReference>
<protein>
    <submittedName>
        <fullName evidence="3">Trypsin</fullName>
    </submittedName>
</protein>
<name>A0A7C9K5N1_9GAMM</name>
<evidence type="ECO:0000313" key="4">
    <source>
        <dbReference type="Proteomes" id="UP000480312"/>
    </source>
</evidence>
<dbReference type="Proteomes" id="UP000480312">
    <property type="component" value="Unassembled WGS sequence"/>
</dbReference>
<sequence length="129" mass="14296">MYKLISASAVCFFVFILWILYLANTGGNSLFFDFIRSIPYGDKLGHMGLFGFLTLAAVIGSKFRAFQCGKLNVYYGAALVALFTIGEEFSQLFISSRTFDLLDLAANFVGIALAVSIAYLTNKYVIKRL</sequence>
<keyword evidence="1" id="KW-0472">Membrane</keyword>
<keyword evidence="1" id="KW-1133">Transmembrane helix</keyword>
<dbReference type="NCBIfam" id="NF037970">
    <property type="entry name" value="vanZ_1"/>
    <property type="match status" value="1"/>
</dbReference>
<reference evidence="3 4" key="1">
    <citation type="submission" date="2020-01" db="EMBL/GenBank/DDBJ databases">
        <title>Whole genome sequencing of Halomonas alkaliphila strain LS44.</title>
        <authorList>
            <person name="Kumar S."/>
            <person name="Paul D."/>
            <person name="Shouche Y."/>
            <person name="Suryavanshi M.V."/>
        </authorList>
    </citation>
    <scope>NUCLEOTIDE SEQUENCE [LARGE SCALE GENOMIC DNA]</scope>
    <source>
        <strain evidence="3 4">LS44</strain>
    </source>
</reference>
<proteinExistence type="predicted"/>
<evidence type="ECO:0000256" key="1">
    <source>
        <dbReference type="SAM" id="Phobius"/>
    </source>
</evidence>
<keyword evidence="1" id="KW-0812">Transmembrane</keyword>
<dbReference type="RefSeq" id="WP_162217833.1">
    <property type="nucleotide sequence ID" value="NZ_JAAEHK010000005.1"/>
</dbReference>
<accession>A0A7C9K5N1</accession>
<dbReference type="PANTHER" id="PTHR28008:SF1">
    <property type="entry name" value="DOMAIN PROTEIN, PUTATIVE (AFU_ORTHOLOGUE AFUA_3G10980)-RELATED"/>
    <property type="match status" value="1"/>
</dbReference>
<feature type="transmembrane region" description="Helical" evidence="1">
    <location>
        <begin position="7"/>
        <end position="24"/>
    </location>
</feature>
<feature type="transmembrane region" description="Helical" evidence="1">
    <location>
        <begin position="106"/>
        <end position="126"/>
    </location>
</feature>
<feature type="transmembrane region" description="Helical" evidence="1">
    <location>
        <begin position="44"/>
        <end position="61"/>
    </location>
</feature>
<evidence type="ECO:0000313" key="3">
    <source>
        <dbReference type="EMBL" id="NDL69899.1"/>
    </source>
</evidence>